<gene>
    <name evidence="5" type="ORF">C1S79_04255</name>
</gene>
<feature type="domain" description="CdaR GGDEF-like" evidence="4">
    <location>
        <begin position="163"/>
        <end position="270"/>
    </location>
</feature>
<dbReference type="Pfam" id="PF17853">
    <property type="entry name" value="GGDEF_2"/>
    <property type="match status" value="1"/>
</dbReference>
<name>A0AA94RER8_9MYCO</name>
<organism evidence="5 6">
    <name type="scientific">Mycolicibacterium phocaicum</name>
    <dbReference type="NCBI Taxonomy" id="319706"/>
    <lineage>
        <taxon>Bacteria</taxon>
        <taxon>Bacillati</taxon>
        <taxon>Actinomycetota</taxon>
        <taxon>Actinomycetes</taxon>
        <taxon>Mycobacteriales</taxon>
        <taxon>Mycobacteriaceae</taxon>
        <taxon>Mycolicibacterium</taxon>
    </lineage>
</organism>
<evidence type="ECO:0000259" key="2">
    <source>
        <dbReference type="Pfam" id="PF13556"/>
    </source>
</evidence>
<dbReference type="PANTHER" id="PTHR33744:SF1">
    <property type="entry name" value="DNA-BINDING TRANSCRIPTIONAL ACTIVATOR ADER"/>
    <property type="match status" value="1"/>
</dbReference>
<evidence type="ECO:0008006" key="7">
    <source>
        <dbReference type="Google" id="ProtNLM"/>
    </source>
</evidence>
<dbReference type="InterPro" id="IPR025751">
    <property type="entry name" value="RsbRD_N_dom"/>
</dbReference>
<comment type="similarity">
    <text evidence="1">Belongs to the CdaR family.</text>
</comment>
<comment type="caution">
    <text evidence="5">The sequence shown here is derived from an EMBL/GenBank/DDBJ whole genome shotgun (WGS) entry which is preliminary data.</text>
</comment>
<evidence type="ECO:0000256" key="1">
    <source>
        <dbReference type="ARBA" id="ARBA00006754"/>
    </source>
</evidence>
<evidence type="ECO:0000259" key="3">
    <source>
        <dbReference type="Pfam" id="PF14361"/>
    </source>
</evidence>
<evidence type="ECO:0000313" key="6">
    <source>
        <dbReference type="Proteomes" id="UP000309984"/>
    </source>
</evidence>
<dbReference type="AlphaFoldDB" id="A0AA94RER8"/>
<dbReference type="InterPro" id="IPR042070">
    <property type="entry name" value="PucR_C-HTH_sf"/>
</dbReference>
<dbReference type="EMBL" id="POTM01000013">
    <property type="protein sequence ID" value="TLH73610.1"/>
    <property type="molecule type" value="Genomic_DNA"/>
</dbReference>
<dbReference type="Gene3D" id="1.10.10.2840">
    <property type="entry name" value="PucR C-terminal helix-turn-helix domain"/>
    <property type="match status" value="1"/>
</dbReference>
<evidence type="ECO:0000259" key="4">
    <source>
        <dbReference type="Pfam" id="PF17853"/>
    </source>
</evidence>
<dbReference type="InterPro" id="IPR025736">
    <property type="entry name" value="PucR_C-HTH_dom"/>
</dbReference>
<protein>
    <recommendedName>
        <fullName evidence="7">PucR family transcriptional regulator</fullName>
    </recommendedName>
</protein>
<sequence>MIAARLLPRVSELAHVLVDRIQQNIEVYRSGGLVPEDDLYESCRANLEFMFRHLAHEPMLDLEAPRRTGRRRADQRVPLALVQNAFRNSFECMWQMIVTAAAETESVTDADLVGIAGEVWSFHDTFTGAMMNAFNETVAQLMLRHDQERSALVEAVLQGGMGDAKTVHDAADLLALPYQGTFAVVAADAPGLARHALPNVEPVLRARDIGSAWRLTPDLHLGIVSLRNAAGMTELVDTLRSLATSRVGVSPAFSRLDQTPQALHLARNALGAGRIGVAAVTVFDDSPVPMLVVSAPTTAAAISKQILGPILELSDSDRELLITTMAVYFEVDGSASQAAERLHCHPNTVRYRLRRIEKLAGRSFERKLDSAELYIALNALKQLPTMQAASEEQI</sequence>
<dbReference type="Pfam" id="PF14361">
    <property type="entry name" value="RsbRD_N"/>
    <property type="match status" value="1"/>
</dbReference>
<dbReference type="Proteomes" id="UP000309984">
    <property type="component" value="Unassembled WGS sequence"/>
</dbReference>
<proteinExistence type="inferred from homology"/>
<reference evidence="5 6" key="1">
    <citation type="submission" date="2018-01" db="EMBL/GenBank/DDBJ databases">
        <title>Comparative genomics of Mycobacterium mucogenicum and Mycobacterium neoaurum clade members emphasizing tRNA and non-coding RNA.</title>
        <authorList>
            <person name="Behra P.R.K."/>
            <person name="Pettersson B.M.F."/>
            <person name="Das S."/>
            <person name="Dasgupta S."/>
            <person name="Kirsebom L.A."/>
        </authorList>
    </citation>
    <scope>NUCLEOTIDE SEQUENCE [LARGE SCALE GENOMIC DNA]</scope>
    <source>
        <strain evidence="5 6">DSM 45104</strain>
    </source>
</reference>
<dbReference type="InterPro" id="IPR041522">
    <property type="entry name" value="CdaR_GGDEF"/>
</dbReference>
<feature type="domain" description="PucR C-terminal helix-turn-helix" evidence="2">
    <location>
        <begin position="321"/>
        <end position="379"/>
    </location>
</feature>
<dbReference type="PANTHER" id="PTHR33744">
    <property type="entry name" value="CARBOHYDRATE DIACID REGULATOR"/>
    <property type="match status" value="1"/>
</dbReference>
<evidence type="ECO:0000313" key="5">
    <source>
        <dbReference type="EMBL" id="TLH73610.1"/>
    </source>
</evidence>
<keyword evidence="6" id="KW-1185">Reference proteome</keyword>
<dbReference type="InterPro" id="IPR051448">
    <property type="entry name" value="CdaR-like_regulators"/>
</dbReference>
<feature type="domain" description="RsbT co-antagonist protein RsbRD N-terminal" evidence="3">
    <location>
        <begin position="12"/>
        <end position="149"/>
    </location>
</feature>
<dbReference type="Pfam" id="PF13556">
    <property type="entry name" value="HTH_30"/>
    <property type="match status" value="1"/>
</dbReference>
<accession>A0AA94RER8</accession>